<keyword evidence="4" id="KW-1185">Reference proteome</keyword>
<dbReference type="InterPro" id="IPR002656">
    <property type="entry name" value="Acyl_transf_3_dom"/>
</dbReference>
<feature type="transmembrane region" description="Helical" evidence="1">
    <location>
        <begin position="132"/>
        <end position="150"/>
    </location>
</feature>
<organism evidence="3 4">
    <name type="scientific">Keguizhuia sedimenti</name>
    <dbReference type="NCBI Taxonomy" id="3064264"/>
    <lineage>
        <taxon>Bacteria</taxon>
        <taxon>Pseudomonadati</taxon>
        <taxon>Pseudomonadota</taxon>
        <taxon>Betaproteobacteria</taxon>
        <taxon>Burkholderiales</taxon>
        <taxon>Oxalobacteraceae</taxon>
        <taxon>Keguizhuia</taxon>
    </lineage>
</organism>
<dbReference type="InterPro" id="IPR050879">
    <property type="entry name" value="Acyltransferase_3"/>
</dbReference>
<evidence type="ECO:0000256" key="1">
    <source>
        <dbReference type="SAM" id="Phobius"/>
    </source>
</evidence>
<name>A0ABU1BU34_9BURK</name>
<dbReference type="Pfam" id="PF01757">
    <property type="entry name" value="Acyl_transf_3"/>
    <property type="match status" value="1"/>
</dbReference>
<evidence type="ECO:0000313" key="4">
    <source>
        <dbReference type="Proteomes" id="UP001225596"/>
    </source>
</evidence>
<evidence type="ECO:0000313" key="3">
    <source>
        <dbReference type="EMBL" id="MDQ9172359.1"/>
    </source>
</evidence>
<feature type="transmembrane region" description="Helical" evidence="1">
    <location>
        <begin position="157"/>
        <end position="174"/>
    </location>
</feature>
<feature type="domain" description="Acyltransferase 3" evidence="2">
    <location>
        <begin position="6"/>
        <end position="341"/>
    </location>
</feature>
<keyword evidence="3" id="KW-0808">Transferase</keyword>
<feature type="transmembrane region" description="Helical" evidence="1">
    <location>
        <begin position="248"/>
        <end position="267"/>
    </location>
</feature>
<gene>
    <name evidence="3" type="ORF">Q8A64_18285</name>
</gene>
<feature type="transmembrane region" description="Helical" evidence="1">
    <location>
        <begin position="218"/>
        <end position="236"/>
    </location>
</feature>
<keyword evidence="3" id="KW-0012">Acyltransferase</keyword>
<comment type="caution">
    <text evidence="3">The sequence shown here is derived from an EMBL/GenBank/DDBJ whole genome shotgun (WGS) entry which is preliminary data.</text>
</comment>
<feature type="transmembrane region" description="Helical" evidence="1">
    <location>
        <begin position="35"/>
        <end position="54"/>
    </location>
</feature>
<feature type="transmembrane region" description="Helical" evidence="1">
    <location>
        <begin position="194"/>
        <end position="211"/>
    </location>
</feature>
<dbReference type="PANTHER" id="PTHR23028:SF53">
    <property type="entry name" value="ACYL_TRANSF_3 DOMAIN-CONTAINING PROTEIN"/>
    <property type="match status" value="1"/>
</dbReference>
<reference evidence="3 4" key="1">
    <citation type="submission" date="2023-08" db="EMBL/GenBank/DDBJ databases">
        <title>Oxalobacteraceae gen .nov., isolated from river sludge outside the plant.</title>
        <authorList>
            <person name="Zhao S.Y."/>
        </authorList>
    </citation>
    <scope>NUCLEOTIDE SEQUENCE [LARGE SCALE GENOMIC DNA]</scope>
    <source>
        <strain evidence="3 4">R-40</strain>
    </source>
</reference>
<keyword evidence="1" id="KW-1133">Transmembrane helix</keyword>
<accession>A0ABU1BU34</accession>
<feature type="transmembrane region" description="Helical" evidence="1">
    <location>
        <begin position="319"/>
        <end position="344"/>
    </location>
</feature>
<feature type="transmembrane region" description="Helical" evidence="1">
    <location>
        <begin position="279"/>
        <end position="299"/>
    </location>
</feature>
<keyword evidence="1" id="KW-0812">Transmembrane</keyword>
<proteinExistence type="predicted"/>
<dbReference type="EMBL" id="JAUYVH010000022">
    <property type="protein sequence ID" value="MDQ9172359.1"/>
    <property type="molecule type" value="Genomic_DNA"/>
</dbReference>
<dbReference type="GO" id="GO:0016746">
    <property type="term" value="F:acyltransferase activity"/>
    <property type="evidence" value="ECO:0007669"/>
    <property type="project" value="UniProtKB-KW"/>
</dbReference>
<dbReference type="Proteomes" id="UP001225596">
    <property type="component" value="Unassembled WGS sequence"/>
</dbReference>
<protein>
    <submittedName>
        <fullName evidence="3">Acyltransferase</fullName>
        <ecNumber evidence="3">2.3.-.-</ecNumber>
    </submittedName>
</protein>
<dbReference type="PANTHER" id="PTHR23028">
    <property type="entry name" value="ACETYLTRANSFERASE"/>
    <property type="match status" value="1"/>
</dbReference>
<dbReference type="RefSeq" id="WP_338438403.1">
    <property type="nucleotide sequence ID" value="NZ_JAUYVH010000022.1"/>
</dbReference>
<keyword evidence="1" id="KW-0472">Membrane</keyword>
<dbReference type="EC" id="2.3.-.-" evidence="3"/>
<feature type="transmembrane region" description="Helical" evidence="1">
    <location>
        <begin position="75"/>
        <end position="98"/>
    </location>
</feature>
<evidence type="ECO:0000259" key="2">
    <source>
        <dbReference type="Pfam" id="PF01757"/>
    </source>
</evidence>
<sequence>MSSRIKGFDGVRAIAVLLVFFQHKAGFGPGHLGVWMFFVLSGFLIAGILAKQRLSIESGASRYMRELSYFMFRRTIRIFPVYYLVLGFLSICVLIGFLGQEYRAGLPYHFAYLSNIWIGQIKQEWEGPFSHFWSLAIEEQFYLLFAPLLLATHVRRHWQICVIFILAGLSSLWFSKSAGAREILIYTHPLTNFWLFALGGLGYHLTGYGVASGRINMMHSFIPTAAAAAIIVLYASESSWKNGPGVYILAQACYGLCIAVLVCWIAGNRHSLLVSLLETRWLAALGRISYGFYLYHALVPSLTTGTRARMLFGDMGLSAWIYIVDVPLNFFITVILSWLSWRLIEKPILRLKERASTMETMQRHKIDALNSQA</sequence>